<protein>
    <submittedName>
        <fullName evidence="1">Unannotated protein</fullName>
    </submittedName>
</protein>
<name>A0A6J6DZT0_9ZZZZ</name>
<gene>
    <name evidence="1" type="ORF">UFOPK1493_02301</name>
</gene>
<proteinExistence type="predicted"/>
<accession>A0A6J6DZT0</accession>
<dbReference type="AlphaFoldDB" id="A0A6J6DZT0"/>
<dbReference type="EMBL" id="CAEZSR010000090">
    <property type="protein sequence ID" value="CAB4569597.1"/>
    <property type="molecule type" value="Genomic_DNA"/>
</dbReference>
<organism evidence="1">
    <name type="scientific">freshwater metagenome</name>
    <dbReference type="NCBI Taxonomy" id="449393"/>
    <lineage>
        <taxon>unclassified sequences</taxon>
        <taxon>metagenomes</taxon>
        <taxon>ecological metagenomes</taxon>
    </lineage>
</organism>
<sequence length="130" mass="14561">MGAYAALAKAGGGFVWDAVLEYRVWVHPERNGDEPGDGSDFYRAFATHADALAFAKSQVGAEEPLALVLQEEYIDESEPGEYTHVRERRVTEWPVDFLRRPRRTSETIQRFLAPDAPPNRLDILRGTAAS</sequence>
<reference evidence="1" key="1">
    <citation type="submission" date="2020-05" db="EMBL/GenBank/DDBJ databases">
        <authorList>
            <person name="Chiriac C."/>
            <person name="Salcher M."/>
            <person name="Ghai R."/>
            <person name="Kavagutti S V."/>
        </authorList>
    </citation>
    <scope>NUCLEOTIDE SEQUENCE</scope>
</reference>
<evidence type="ECO:0000313" key="1">
    <source>
        <dbReference type="EMBL" id="CAB4569597.1"/>
    </source>
</evidence>